<sequence length="174" mass="19259">MPYPTNAGELQPFLCSTNWMRDSSVDYARLACPLQNTLDQSMAKASRRTKRVAAGIPVALTKQECEAYVKSKQALVDAATQAFPKPDAKMVLLTDASDVGWSVIVSQVKSWKSDADIHDQQLELLICLDGTFTGAQKNWNVIEKRHTQLSWRAISSAICCYDHEDFACTAITVS</sequence>
<protein>
    <submittedName>
        <fullName evidence="2">RNA-directed DNA polymerase</fullName>
    </submittedName>
</protein>
<reference evidence="3" key="1">
    <citation type="submission" date="2017-03" db="EMBL/GenBank/DDBJ databases">
        <title>Phytopthora megakarya and P. palmivora, two closely related causual agents of cacao black pod achieved similar genome size and gene model numbers by different mechanisms.</title>
        <authorList>
            <person name="Ali S."/>
            <person name="Shao J."/>
            <person name="Larry D.J."/>
            <person name="Kronmiller B."/>
            <person name="Shen D."/>
            <person name="Strem M.D."/>
            <person name="Melnick R.L."/>
            <person name="Guiltinan M.J."/>
            <person name="Tyler B.M."/>
            <person name="Meinhardt L.W."/>
            <person name="Bailey B.A."/>
        </authorList>
    </citation>
    <scope>NUCLEOTIDE SEQUENCE [LARGE SCALE GENOMIC DNA]</scope>
    <source>
        <strain evidence="3">zdho120</strain>
    </source>
</reference>
<evidence type="ECO:0000259" key="1">
    <source>
        <dbReference type="Pfam" id="PF17919"/>
    </source>
</evidence>
<keyword evidence="3" id="KW-1185">Reference proteome</keyword>
<feature type="domain" description="Reverse transcriptase/retrotransposon-derived protein RNase H-like" evidence="1">
    <location>
        <begin position="61"/>
        <end position="145"/>
    </location>
</feature>
<dbReference type="PANTHER" id="PTHR33064:SF37">
    <property type="entry name" value="RIBONUCLEASE H"/>
    <property type="match status" value="1"/>
</dbReference>
<dbReference type="AlphaFoldDB" id="A0A225WB66"/>
<accession>A0A225WB66</accession>
<dbReference type="PANTHER" id="PTHR33064">
    <property type="entry name" value="POL PROTEIN"/>
    <property type="match status" value="1"/>
</dbReference>
<dbReference type="Proteomes" id="UP000198211">
    <property type="component" value="Unassembled WGS sequence"/>
</dbReference>
<evidence type="ECO:0000313" key="2">
    <source>
        <dbReference type="EMBL" id="OWZ14973.1"/>
    </source>
</evidence>
<dbReference type="InterPro" id="IPR041577">
    <property type="entry name" value="RT_RNaseH_2"/>
</dbReference>
<evidence type="ECO:0000313" key="3">
    <source>
        <dbReference type="Proteomes" id="UP000198211"/>
    </source>
</evidence>
<gene>
    <name evidence="2" type="ORF">PHMEG_00011469</name>
</gene>
<dbReference type="EMBL" id="NBNE01001221">
    <property type="protein sequence ID" value="OWZ14973.1"/>
    <property type="molecule type" value="Genomic_DNA"/>
</dbReference>
<proteinExistence type="predicted"/>
<organism evidence="2 3">
    <name type="scientific">Phytophthora megakarya</name>
    <dbReference type="NCBI Taxonomy" id="4795"/>
    <lineage>
        <taxon>Eukaryota</taxon>
        <taxon>Sar</taxon>
        <taxon>Stramenopiles</taxon>
        <taxon>Oomycota</taxon>
        <taxon>Peronosporomycetes</taxon>
        <taxon>Peronosporales</taxon>
        <taxon>Peronosporaceae</taxon>
        <taxon>Phytophthora</taxon>
    </lineage>
</organism>
<dbReference type="Gene3D" id="3.30.70.270">
    <property type="match status" value="1"/>
</dbReference>
<dbReference type="Pfam" id="PF17919">
    <property type="entry name" value="RT_RNaseH_2"/>
    <property type="match status" value="1"/>
</dbReference>
<dbReference type="InterPro" id="IPR043128">
    <property type="entry name" value="Rev_trsase/Diguanyl_cyclase"/>
</dbReference>
<dbReference type="OrthoDB" id="104731at2759"/>
<comment type="caution">
    <text evidence="2">The sequence shown here is derived from an EMBL/GenBank/DDBJ whole genome shotgun (WGS) entry which is preliminary data.</text>
</comment>
<keyword evidence="2" id="KW-0548">Nucleotidyltransferase</keyword>
<keyword evidence="2" id="KW-0695">RNA-directed DNA polymerase</keyword>
<dbReference type="InterPro" id="IPR051320">
    <property type="entry name" value="Viral_Replic_Matur_Polypro"/>
</dbReference>
<dbReference type="InterPro" id="IPR043502">
    <property type="entry name" value="DNA/RNA_pol_sf"/>
</dbReference>
<dbReference type="GO" id="GO:0003964">
    <property type="term" value="F:RNA-directed DNA polymerase activity"/>
    <property type="evidence" value="ECO:0007669"/>
    <property type="project" value="UniProtKB-KW"/>
</dbReference>
<dbReference type="SUPFAM" id="SSF56672">
    <property type="entry name" value="DNA/RNA polymerases"/>
    <property type="match status" value="1"/>
</dbReference>
<name>A0A225WB66_9STRA</name>
<keyword evidence="2" id="KW-0808">Transferase</keyword>